<organism evidence="12 13">
    <name type="scientific">Glacieibacterium frigidum</name>
    <dbReference type="NCBI Taxonomy" id="2593303"/>
    <lineage>
        <taxon>Bacteria</taxon>
        <taxon>Pseudomonadati</taxon>
        <taxon>Pseudomonadota</taxon>
        <taxon>Alphaproteobacteria</taxon>
        <taxon>Sphingomonadales</taxon>
        <taxon>Sphingosinicellaceae</taxon>
        <taxon>Glacieibacterium</taxon>
    </lineage>
</organism>
<comment type="subcellular location">
    <subcellularLocation>
        <location evidence="1">Cell membrane</location>
        <topology evidence="1">Multi-pass membrane protein</topology>
    </subcellularLocation>
</comment>
<accession>A0A552UJM0</accession>
<proteinExistence type="inferred from homology"/>
<dbReference type="Gene3D" id="2.30.30.60">
    <property type="match status" value="1"/>
</dbReference>
<gene>
    <name evidence="12" type="ORF">FMM06_07030</name>
</gene>
<dbReference type="EMBL" id="VJWA01000001">
    <property type="protein sequence ID" value="TRW18439.1"/>
    <property type="molecule type" value="Genomic_DNA"/>
</dbReference>
<comment type="caution">
    <text evidence="12">The sequence shown here is derived from an EMBL/GenBank/DDBJ whole genome shotgun (WGS) entry which is preliminary data.</text>
</comment>
<evidence type="ECO:0000256" key="4">
    <source>
        <dbReference type="ARBA" id="ARBA00022692"/>
    </source>
</evidence>
<dbReference type="GO" id="GO:0008381">
    <property type="term" value="F:mechanosensitive monoatomic ion channel activity"/>
    <property type="evidence" value="ECO:0007669"/>
    <property type="project" value="UniProtKB-ARBA"/>
</dbReference>
<comment type="similarity">
    <text evidence="2">Belongs to the MscS (TC 1.A.23) family.</text>
</comment>
<dbReference type="InterPro" id="IPR049142">
    <property type="entry name" value="MS_channel_1st"/>
</dbReference>
<evidence type="ECO:0000259" key="10">
    <source>
        <dbReference type="Pfam" id="PF21082"/>
    </source>
</evidence>
<dbReference type="Proteomes" id="UP000317894">
    <property type="component" value="Unassembled WGS sequence"/>
</dbReference>
<dbReference type="SUPFAM" id="SSF82861">
    <property type="entry name" value="Mechanosensitive channel protein MscS (YggB), transmembrane region"/>
    <property type="match status" value="1"/>
</dbReference>
<protein>
    <submittedName>
        <fullName evidence="12">Mechanosensitive ion channel family protein</fullName>
    </submittedName>
</protein>
<dbReference type="InterPro" id="IPR011014">
    <property type="entry name" value="MscS_channel_TM-2"/>
</dbReference>
<keyword evidence="13" id="KW-1185">Reference proteome</keyword>
<feature type="domain" description="Mechanosensitive ion channel MscS C-terminal" evidence="10">
    <location>
        <begin position="270"/>
        <end position="355"/>
    </location>
</feature>
<dbReference type="AlphaFoldDB" id="A0A552UJM0"/>
<evidence type="ECO:0000256" key="3">
    <source>
        <dbReference type="ARBA" id="ARBA00022475"/>
    </source>
</evidence>
<evidence type="ECO:0000313" key="13">
    <source>
        <dbReference type="Proteomes" id="UP000317894"/>
    </source>
</evidence>
<dbReference type="InterPro" id="IPR010920">
    <property type="entry name" value="LSM_dom_sf"/>
</dbReference>
<dbReference type="PANTHER" id="PTHR30566:SF25">
    <property type="entry name" value="INNER MEMBRANE PROTEIN"/>
    <property type="match status" value="1"/>
</dbReference>
<keyword evidence="5 8" id="KW-1133">Transmembrane helix</keyword>
<dbReference type="InterPro" id="IPR023408">
    <property type="entry name" value="MscS_beta-dom_sf"/>
</dbReference>
<feature type="transmembrane region" description="Helical" evidence="8">
    <location>
        <begin position="182"/>
        <end position="210"/>
    </location>
</feature>
<feature type="transmembrane region" description="Helical" evidence="8">
    <location>
        <begin position="36"/>
        <end position="62"/>
    </location>
</feature>
<dbReference type="InterPro" id="IPR049278">
    <property type="entry name" value="MS_channel_C"/>
</dbReference>
<keyword evidence="3" id="KW-1003">Cell membrane</keyword>
<dbReference type="Pfam" id="PF21082">
    <property type="entry name" value="MS_channel_3rd"/>
    <property type="match status" value="1"/>
</dbReference>
<keyword evidence="4 8" id="KW-0812">Transmembrane</keyword>
<dbReference type="Pfam" id="PF21088">
    <property type="entry name" value="MS_channel_1st"/>
    <property type="match status" value="1"/>
</dbReference>
<evidence type="ECO:0000256" key="6">
    <source>
        <dbReference type="ARBA" id="ARBA00023136"/>
    </source>
</evidence>
<dbReference type="InterPro" id="IPR006685">
    <property type="entry name" value="MscS_channel_2nd"/>
</dbReference>
<dbReference type="PANTHER" id="PTHR30566">
    <property type="entry name" value="YNAI-RELATED MECHANOSENSITIVE ION CHANNEL"/>
    <property type="match status" value="1"/>
</dbReference>
<dbReference type="Gene3D" id="1.10.287.1260">
    <property type="match status" value="1"/>
</dbReference>
<evidence type="ECO:0000259" key="9">
    <source>
        <dbReference type="Pfam" id="PF00924"/>
    </source>
</evidence>
<dbReference type="OrthoDB" id="9809206at2"/>
<keyword evidence="6 8" id="KW-0472">Membrane</keyword>
<reference evidence="12 13" key="1">
    <citation type="submission" date="2019-07" db="EMBL/GenBank/DDBJ databases">
        <title>Novel species isolated from glacier.</title>
        <authorList>
            <person name="Liu Q."/>
            <person name="Xin Y.-H."/>
        </authorList>
    </citation>
    <scope>NUCLEOTIDE SEQUENCE [LARGE SCALE GENOMIC DNA]</scope>
    <source>
        <strain evidence="12 13">LB1R16</strain>
    </source>
</reference>
<dbReference type="SUPFAM" id="SSF82689">
    <property type="entry name" value="Mechanosensitive channel protein MscS (YggB), C-terminal domain"/>
    <property type="match status" value="1"/>
</dbReference>
<name>A0A552UJM0_9SPHN</name>
<evidence type="ECO:0000256" key="5">
    <source>
        <dbReference type="ARBA" id="ARBA00022989"/>
    </source>
</evidence>
<feature type="domain" description="Mechanosensitive ion channel MscS" evidence="9">
    <location>
        <begin position="198"/>
        <end position="264"/>
    </location>
</feature>
<dbReference type="Gene3D" id="3.30.70.100">
    <property type="match status" value="1"/>
</dbReference>
<dbReference type="Pfam" id="PF00924">
    <property type="entry name" value="MS_channel_2nd"/>
    <property type="match status" value="1"/>
</dbReference>
<evidence type="ECO:0000259" key="11">
    <source>
        <dbReference type="Pfam" id="PF21088"/>
    </source>
</evidence>
<evidence type="ECO:0000256" key="2">
    <source>
        <dbReference type="ARBA" id="ARBA00008017"/>
    </source>
</evidence>
<evidence type="ECO:0000313" key="12">
    <source>
        <dbReference type="EMBL" id="TRW18439.1"/>
    </source>
</evidence>
<feature type="transmembrane region" description="Helical" evidence="8">
    <location>
        <begin position="83"/>
        <end position="99"/>
    </location>
</feature>
<dbReference type="SUPFAM" id="SSF50182">
    <property type="entry name" value="Sm-like ribonucleoproteins"/>
    <property type="match status" value="1"/>
</dbReference>
<evidence type="ECO:0000256" key="1">
    <source>
        <dbReference type="ARBA" id="ARBA00004651"/>
    </source>
</evidence>
<feature type="region of interest" description="Disordered" evidence="7">
    <location>
        <begin position="368"/>
        <end position="397"/>
    </location>
</feature>
<dbReference type="GO" id="GO:0005886">
    <property type="term" value="C:plasma membrane"/>
    <property type="evidence" value="ECO:0007669"/>
    <property type="project" value="UniProtKB-SubCell"/>
</dbReference>
<sequence length="397" mass="43009">MNAQPRIAETLIDLPGQIRVLTAQTFQWVRTDSLTAAIGAGSAALLYLIFVGIRLGVCRWLGEGHDIASWRGFVRRMVGRTRSFFLAALAVKLVVRGIAPPGTLADVVSFIFTVAAAFQGAIWVRELILGLVARRAAASAEDHSSLASAMGIITVLVNVVVWSVAAILVLDNLNVNVTGLVAGLGVGGIAIGLAAQGIFGDLFAALAILFDRPFRVGDQIKFGDVQGDVEAIGLKTVRIRALTGEQVIISNSELLKLQIANQRRILERRVVLQIGVIYQTTPDQLDAIPSEIEAIIRAREHCRFDRAHFFRFGDSSLDFEIVFHVTVPEYNVLMTERHVIGLAMIRRFAEMGVEFAYPTQTSFTAGLDGKAIDPRELVPSSGDAEPERPERSAGSPA</sequence>
<feature type="transmembrane region" description="Helical" evidence="8">
    <location>
        <begin position="145"/>
        <end position="170"/>
    </location>
</feature>
<evidence type="ECO:0000256" key="8">
    <source>
        <dbReference type="SAM" id="Phobius"/>
    </source>
</evidence>
<dbReference type="InterPro" id="IPR011066">
    <property type="entry name" value="MscS_channel_C_sf"/>
</dbReference>
<evidence type="ECO:0000256" key="7">
    <source>
        <dbReference type="SAM" id="MobiDB-lite"/>
    </source>
</evidence>
<feature type="domain" description="Mechanosensitive ion channel transmembrane helices 2/3" evidence="11">
    <location>
        <begin position="156"/>
        <end position="196"/>
    </location>
</feature>